<keyword evidence="6 9" id="KW-1133">Transmembrane helix</keyword>
<dbReference type="RefSeq" id="WP_093279404.1">
    <property type="nucleotide sequence ID" value="NZ_FNDD01000049.1"/>
</dbReference>
<keyword evidence="2 9" id="KW-0813">Transport</keyword>
<evidence type="ECO:0000256" key="3">
    <source>
        <dbReference type="ARBA" id="ARBA00022475"/>
    </source>
</evidence>
<keyword evidence="8 9" id="KW-0472">Membrane</keyword>
<name>A0A1G8HDU2_9VIBR</name>
<evidence type="ECO:0000256" key="4">
    <source>
        <dbReference type="ARBA" id="ARBA00022692"/>
    </source>
</evidence>
<dbReference type="PANTHER" id="PTHR42982:SF1">
    <property type="entry name" value="SEC-INDEPENDENT PROTEIN TRANSLOCASE PROTEIN TATA"/>
    <property type="match status" value="1"/>
</dbReference>
<proteinExistence type="inferred from homology"/>
<protein>
    <recommendedName>
        <fullName evidence="9">Sec-independent protein translocase protein TatA</fullName>
    </recommendedName>
</protein>
<evidence type="ECO:0000313" key="10">
    <source>
        <dbReference type="EMBL" id="SDI04650.1"/>
    </source>
</evidence>
<comment type="similarity">
    <text evidence="9">Belongs to the TatA/E family.</text>
</comment>
<dbReference type="Gene3D" id="1.20.5.3310">
    <property type="match status" value="1"/>
</dbReference>
<evidence type="ECO:0000256" key="9">
    <source>
        <dbReference type="HAMAP-Rule" id="MF_00236"/>
    </source>
</evidence>
<dbReference type="STRING" id="861298.SAMN04488136_14917"/>
<evidence type="ECO:0000256" key="1">
    <source>
        <dbReference type="ARBA" id="ARBA00004162"/>
    </source>
</evidence>
<gene>
    <name evidence="9" type="primary">tatA</name>
    <name evidence="10" type="ORF">SAMN04488136_14917</name>
</gene>
<sequence length="63" mass="6590">MLSGISMWQLVIVAAIVAMLFGTKKLRNVGGDLGSAIKGFKSAMKEESDGSVTSTAKALDTKE</sequence>
<dbReference type="Proteomes" id="UP000198854">
    <property type="component" value="Unassembled WGS sequence"/>
</dbReference>
<evidence type="ECO:0000256" key="5">
    <source>
        <dbReference type="ARBA" id="ARBA00022927"/>
    </source>
</evidence>
<dbReference type="GO" id="GO:0033281">
    <property type="term" value="C:TAT protein transport complex"/>
    <property type="evidence" value="ECO:0007669"/>
    <property type="project" value="UniProtKB-UniRule"/>
</dbReference>
<comment type="subunit">
    <text evidence="9">The Tat system comprises two distinct complexes: a TatABC complex, containing multiple copies of TatA, TatB and TatC subunits, and a separate TatA complex, containing only TatA subunits. Substrates initially bind to the TatABC complex, which probably triggers association of the separate TatA complex to form the active translocon.</text>
</comment>
<keyword evidence="11" id="KW-1185">Reference proteome</keyword>
<keyword evidence="7 9" id="KW-0811">Translocation</keyword>
<reference evidence="10 11" key="1">
    <citation type="submission" date="2016-10" db="EMBL/GenBank/DDBJ databases">
        <authorList>
            <person name="de Groot N.N."/>
        </authorList>
    </citation>
    <scope>NUCLEOTIDE SEQUENCE [LARGE SCALE GENOMIC DNA]</scope>
    <source>
        <strain evidence="10 11">CGMCC 1.10228</strain>
    </source>
</reference>
<evidence type="ECO:0000256" key="7">
    <source>
        <dbReference type="ARBA" id="ARBA00023010"/>
    </source>
</evidence>
<organism evidence="10 11">
    <name type="scientific">Vibrio xiamenensis</name>
    <dbReference type="NCBI Taxonomy" id="861298"/>
    <lineage>
        <taxon>Bacteria</taxon>
        <taxon>Pseudomonadati</taxon>
        <taxon>Pseudomonadota</taxon>
        <taxon>Gammaproteobacteria</taxon>
        <taxon>Vibrionales</taxon>
        <taxon>Vibrionaceae</taxon>
        <taxon>Vibrio</taxon>
    </lineage>
</organism>
<dbReference type="OrthoDB" id="7066617at2"/>
<evidence type="ECO:0000256" key="2">
    <source>
        <dbReference type="ARBA" id="ARBA00022448"/>
    </source>
</evidence>
<dbReference type="GO" id="GO:0008320">
    <property type="term" value="F:protein transmembrane transporter activity"/>
    <property type="evidence" value="ECO:0007669"/>
    <property type="project" value="UniProtKB-UniRule"/>
</dbReference>
<keyword evidence="5 9" id="KW-0653">Protein transport</keyword>
<dbReference type="PANTHER" id="PTHR42982">
    <property type="entry name" value="SEC-INDEPENDENT PROTEIN TRANSLOCASE PROTEIN TATA"/>
    <property type="match status" value="1"/>
</dbReference>
<evidence type="ECO:0000313" key="11">
    <source>
        <dbReference type="Proteomes" id="UP000198854"/>
    </source>
</evidence>
<dbReference type="Pfam" id="PF02416">
    <property type="entry name" value="TatA_B_E"/>
    <property type="match status" value="1"/>
</dbReference>
<accession>A0A1G8HDU2</accession>
<feature type="transmembrane region" description="Helical" evidence="9">
    <location>
        <begin position="6"/>
        <end position="23"/>
    </location>
</feature>
<comment type="function">
    <text evidence="9">Part of the twin-arginine translocation (Tat) system that transports large folded proteins containing a characteristic twin-arginine motif in their signal peptide across membranes. TatA could form the protein-conducting channel of the Tat system.</text>
</comment>
<dbReference type="HAMAP" id="MF_00236">
    <property type="entry name" value="TatA_E"/>
    <property type="match status" value="1"/>
</dbReference>
<dbReference type="EMBL" id="FNDD01000049">
    <property type="protein sequence ID" value="SDI04650.1"/>
    <property type="molecule type" value="Genomic_DNA"/>
</dbReference>
<dbReference type="InterPro" id="IPR006312">
    <property type="entry name" value="TatA/E"/>
</dbReference>
<evidence type="ECO:0000256" key="6">
    <source>
        <dbReference type="ARBA" id="ARBA00022989"/>
    </source>
</evidence>
<keyword evidence="3 9" id="KW-1003">Cell membrane</keyword>
<comment type="subcellular location">
    <subcellularLocation>
        <location evidence="1 9">Cell membrane</location>
        <topology evidence="1 9">Single-pass membrane protein</topology>
    </subcellularLocation>
</comment>
<keyword evidence="4 9" id="KW-0812">Transmembrane</keyword>
<evidence type="ECO:0000256" key="8">
    <source>
        <dbReference type="ARBA" id="ARBA00023136"/>
    </source>
</evidence>
<dbReference type="AlphaFoldDB" id="A0A1G8HDU2"/>
<dbReference type="NCBIfam" id="TIGR01411">
    <property type="entry name" value="tatAE"/>
    <property type="match status" value="1"/>
</dbReference>
<dbReference type="GO" id="GO:0043953">
    <property type="term" value="P:protein transport by the Tat complex"/>
    <property type="evidence" value="ECO:0007669"/>
    <property type="project" value="UniProtKB-UniRule"/>
</dbReference>
<dbReference type="InterPro" id="IPR003369">
    <property type="entry name" value="TatA/B/E"/>
</dbReference>